<feature type="compositionally biased region" description="Polar residues" evidence="1">
    <location>
        <begin position="7"/>
        <end position="20"/>
    </location>
</feature>
<evidence type="ECO:0000313" key="3">
    <source>
        <dbReference type="Proteomes" id="UP001481413"/>
    </source>
</evidence>
<accession>A0ABP9ZWJ8</accession>
<keyword evidence="3" id="KW-1185">Reference proteome</keyword>
<sequence length="55" mass="6536">MRDTKRPQTFINNSEKLLQSDSEKGLRDKTWQPLSVGRITLRRHPVLLVRDARYD</sequence>
<comment type="caution">
    <text evidence="2">The sequence shown here is derived from an EMBL/GenBank/DDBJ whole genome shotgun (WGS) entry which is preliminary data.</text>
</comment>
<name>A0ABP9ZWJ8_9GAMM</name>
<dbReference type="EMBL" id="BAABWH010000001">
    <property type="protein sequence ID" value="GAA6144506.1"/>
    <property type="molecule type" value="Genomic_DNA"/>
</dbReference>
<gene>
    <name evidence="2" type="ORF">NBRC116585_06230</name>
</gene>
<protein>
    <submittedName>
        <fullName evidence="2">Uncharacterized protein</fullName>
    </submittedName>
</protein>
<feature type="region of interest" description="Disordered" evidence="1">
    <location>
        <begin position="1"/>
        <end position="24"/>
    </location>
</feature>
<evidence type="ECO:0000313" key="2">
    <source>
        <dbReference type="EMBL" id="GAA6144506.1"/>
    </source>
</evidence>
<dbReference type="Proteomes" id="UP001481413">
    <property type="component" value="Unassembled WGS sequence"/>
</dbReference>
<reference evidence="2 3" key="1">
    <citation type="submission" date="2024-04" db="EMBL/GenBank/DDBJ databases">
        <title>Draft genome sequence of Thalassolituus maritimus NBRC 116585.</title>
        <authorList>
            <person name="Miyakawa T."/>
            <person name="Kusuya Y."/>
            <person name="Miura T."/>
        </authorList>
    </citation>
    <scope>NUCLEOTIDE SEQUENCE [LARGE SCALE GENOMIC DNA]</scope>
    <source>
        <strain evidence="2 3">5NW40-0001</strain>
    </source>
</reference>
<evidence type="ECO:0000256" key="1">
    <source>
        <dbReference type="SAM" id="MobiDB-lite"/>
    </source>
</evidence>
<organism evidence="2 3">
    <name type="scientific">Thalassolituus maritimus</name>
    <dbReference type="NCBI Taxonomy" id="484498"/>
    <lineage>
        <taxon>Bacteria</taxon>
        <taxon>Pseudomonadati</taxon>
        <taxon>Pseudomonadota</taxon>
        <taxon>Gammaproteobacteria</taxon>
        <taxon>Oceanospirillales</taxon>
        <taxon>Oceanospirillaceae</taxon>
        <taxon>Thalassolituus</taxon>
    </lineage>
</organism>
<proteinExistence type="predicted"/>